<feature type="domain" description="NAD-dependent epimerase/dehydratase" evidence="1">
    <location>
        <begin position="3"/>
        <end position="178"/>
    </location>
</feature>
<name>A0A1H3P6G4_9PROT</name>
<dbReference type="AlphaFoldDB" id="A0A1H3P6G4"/>
<proteinExistence type="predicted"/>
<dbReference type="Gene3D" id="3.40.50.720">
    <property type="entry name" value="NAD(P)-binding Rossmann-like Domain"/>
    <property type="match status" value="1"/>
</dbReference>
<keyword evidence="3" id="KW-1185">Reference proteome</keyword>
<dbReference type="SUPFAM" id="SSF51735">
    <property type="entry name" value="NAD(P)-binding Rossmann-fold domains"/>
    <property type="match status" value="1"/>
</dbReference>
<dbReference type="PANTHER" id="PTHR11092:SF0">
    <property type="entry name" value="EPIMERASE FAMILY PROTEIN SDR39U1"/>
    <property type="match status" value="1"/>
</dbReference>
<gene>
    <name evidence="2" type="ORF">SAMN05421881_10891</name>
</gene>
<dbReference type="STRING" id="44576.SAMN05421881_10891"/>
<dbReference type="RefSeq" id="WP_143032352.1">
    <property type="nucleotide sequence ID" value="NZ_FNOY01000089.1"/>
</dbReference>
<dbReference type="InterPro" id="IPR036291">
    <property type="entry name" value="NAD(P)-bd_dom_sf"/>
</dbReference>
<organism evidence="2 3">
    <name type="scientific">Nitrosomonas halophila</name>
    <dbReference type="NCBI Taxonomy" id="44576"/>
    <lineage>
        <taxon>Bacteria</taxon>
        <taxon>Pseudomonadati</taxon>
        <taxon>Pseudomonadota</taxon>
        <taxon>Betaproteobacteria</taxon>
        <taxon>Nitrosomonadales</taxon>
        <taxon>Nitrosomonadaceae</taxon>
        <taxon>Nitrosomonas</taxon>
    </lineage>
</organism>
<accession>A0A1H3P6G4</accession>
<feature type="non-terminal residue" evidence="2">
    <location>
        <position position="214"/>
    </location>
</feature>
<dbReference type="Proteomes" id="UP000198640">
    <property type="component" value="Unassembled WGS sequence"/>
</dbReference>
<dbReference type="Pfam" id="PF01370">
    <property type="entry name" value="Epimerase"/>
    <property type="match status" value="1"/>
</dbReference>
<dbReference type="PANTHER" id="PTHR11092">
    <property type="entry name" value="SUGAR NUCLEOTIDE EPIMERASE RELATED"/>
    <property type="match status" value="1"/>
</dbReference>
<protein>
    <recommendedName>
        <fullName evidence="1">NAD-dependent epimerase/dehydratase domain-containing protein</fullName>
    </recommendedName>
</protein>
<dbReference type="InterPro" id="IPR001509">
    <property type="entry name" value="Epimerase_deHydtase"/>
</dbReference>
<dbReference type="EMBL" id="FNOY01000089">
    <property type="protein sequence ID" value="SDY96630.1"/>
    <property type="molecule type" value="Genomic_DNA"/>
</dbReference>
<evidence type="ECO:0000313" key="3">
    <source>
        <dbReference type="Proteomes" id="UP000198640"/>
    </source>
</evidence>
<evidence type="ECO:0000313" key="2">
    <source>
        <dbReference type="EMBL" id="SDY96630.1"/>
    </source>
</evidence>
<sequence>MNILVTGATGFIGHHLVAQLKQAGHAVKVLSRDAARAGRKLGVPAYDWHYAQEEVPPAALEDVQIIIQLMGENLGTGRWTAKRKREMYESRIVSTRKLVAAAPASLEGLVCGSAIGIYPGTGDESYDESYVVPAEAGFMQTLCRDWETEAAGIEVKGVRRVSIRTGVVLGDGGMLDKLLPVFRLVPSIRNISDNLYEQRFANISPAKRLCQGFI</sequence>
<reference evidence="2 3" key="1">
    <citation type="submission" date="2016-10" db="EMBL/GenBank/DDBJ databases">
        <authorList>
            <person name="de Groot N.N."/>
        </authorList>
    </citation>
    <scope>NUCLEOTIDE SEQUENCE [LARGE SCALE GENOMIC DNA]</scope>
    <source>
        <strain evidence="2 3">Nm1</strain>
    </source>
</reference>
<dbReference type="OrthoDB" id="5292533at2"/>
<evidence type="ECO:0000259" key="1">
    <source>
        <dbReference type="Pfam" id="PF01370"/>
    </source>
</evidence>